<evidence type="ECO:0000313" key="2">
    <source>
        <dbReference type="Proteomes" id="UP000887565"/>
    </source>
</evidence>
<accession>A0A915JXY0</accession>
<dbReference type="WBParaSite" id="nRc.2.0.1.t30869-RA">
    <property type="protein sequence ID" value="nRc.2.0.1.t30869-RA"/>
    <property type="gene ID" value="nRc.2.0.1.g30869"/>
</dbReference>
<sequence>MNDYKFDAGKKTHLWENIPRFSIIDRLTVEGKHVGPRGPASNALLEPSLLYARGSLKMTRQFCVPGEVRCRARQTRNKKITDADDSGKNSNVKKACDPT</sequence>
<evidence type="ECO:0000256" key="1">
    <source>
        <dbReference type="SAM" id="MobiDB-lite"/>
    </source>
</evidence>
<proteinExistence type="predicted"/>
<protein>
    <submittedName>
        <fullName evidence="3">Uncharacterized protein</fullName>
    </submittedName>
</protein>
<dbReference type="AlphaFoldDB" id="A0A915JXY0"/>
<keyword evidence="2" id="KW-1185">Reference proteome</keyword>
<evidence type="ECO:0000313" key="3">
    <source>
        <dbReference type="WBParaSite" id="nRc.2.0.1.t30869-RA"/>
    </source>
</evidence>
<organism evidence="2 3">
    <name type="scientific">Romanomermis culicivorax</name>
    <name type="common">Nematode worm</name>
    <dbReference type="NCBI Taxonomy" id="13658"/>
    <lineage>
        <taxon>Eukaryota</taxon>
        <taxon>Metazoa</taxon>
        <taxon>Ecdysozoa</taxon>
        <taxon>Nematoda</taxon>
        <taxon>Enoplea</taxon>
        <taxon>Dorylaimia</taxon>
        <taxon>Mermithida</taxon>
        <taxon>Mermithoidea</taxon>
        <taxon>Mermithidae</taxon>
        <taxon>Romanomermis</taxon>
    </lineage>
</organism>
<dbReference type="Proteomes" id="UP000887565">
    <property type="component" value="Unplaced"/>
</dbReference>
<feature type="region of interest" description="Disordered" evidence="1">
    <location>
        <begin position="75"/>
        <end position="99"/>
    </location>
</feature>
<reference evidence="3" key="1">
    <citation type="submission" date="2022-11" db="UniProtKB">
        <authorList>
            <consortium name="WormBaseParasite"/>
        </authorList>
    </citation>
    <scope>IDENTIFICATION</scope>
</reference>
<name>A0A915JXY0_ROMCU</name>